<feature type="compositionally biased region" description="Low complexity" evidence="1">
    <location>
        <begin position="277"/>
        <end position="295"/>
    </location>
</feature>
<evidence type="ECO:0000256" key="2">
    <source>
        <dbReference type="SAM" id="Phobius"/>
    </source>
</evidence>
<feature type="region of interest" description="Disordered" evidence="1">
    <location>
        <begin position="1"/>
        <end position="252"/>
    </location>
</feature>
<keyword evidence="2" id="KW-1133">Transmembrane helix</keyword>
<evidence type="ECO:0000313" key="3">
    <source>
        <dbReference type="EMBL" id="PQK10664.1"/>
    </source>
</evidence>
<accession>A0A2S7Y3Q4</accession>
<feature type="compositionally biased region" description="Low complexity" evidence="1">
    <location>
        <begin position="458"/>
        <end position="467"/>
    </location>
</feature>
<organism evidence="3 4">
    <name type="scientific">Beauveria bassiana</name>
    <name type="common">White muscardine disease fungus</name>
    <name type="synonym">Tritirachium shiotae</name>
    <dbReference type="NCBI Taxonomy" id="176275"/>
    <lineage>
        <taxon>Eukaryota</taxon>
        <taxon>Fungi</taxon>
        <taxon>Dikarya</taxon>
        <taxon>Ascomycota</taxon>
        <taxon>Pezizomycotina</taxon>
        <taxon>Sordariomycetes</taxon>
        <taxon>Hypocreomycetidae</taxon>
        <taxon>Hypocreales</taxon>
        <taxon>Cordycipitaceae</taxon>
        <taxon>Beauveria</taxon>
    </lineage>
</organism>
<dbReference type="EMBL" id="JRHA01000002">
    <property type="protein sequence ID" value="PQK10664.1"/>
    <property type="molecule type" value="Genomic_DNA"/>
</dbReference>
<feature type="compositionally biased region" description="Gly residues" evidence="1">
    <location>
        <begin position="607"/>
        <end position="617"/>
    </location>
</feature>
<feature type="compositionally biased region" description="Polar residues" evidence="1">
    <location>
        <begin position="296"/>
        <end position="311"/>
    </location>
</feature>
<feature type="compositionally biased region" description="Low complexity" evidence="1">
    <location>
        <begin position="153"/>
        <end position="233"/>
    </location>
</feature>
<feature type="compositionally biased region" description="Low complexity" evidence="1">
    <location>
        <begin position="99"/>
        <end position="145"/>
    </location>
</feature>
<dbReference type="AlphaFoldDB" id="A0A2S7Y3Q4"/>
<evidence type="ECO:0000313" key="4">
    <source>
        <dbReference type="Proteomes" id="UP000237441"/>
    </source>
</evidence>
<reference evidence="3 4" key="1">
    <citation type="submission" date="2016-07" db="EMBL/GenBank/DDBJ databases">
        <title>Comparative genomics of the entomopathogenic fungus Beauveria bassiana.</title>
        <authorList>
            <person name="Valero Jimenez C.A."/>
            <person name="Zwaan B.J."/>
            <person name="Van Kan J.A."/>
            <person name="Takken W."/>
            <person name="Debets A.J."/>
            <person name="Schoustra S.E."/>
            <person name="Koenraadt C.J."/>
        </authorList>
    </citation>
    <scope>NUCLEOTIDE SEQUENCE [LARGE SCALE GENOMIC DNA]</scope>
    <source>
        <strain evidence="3 4">ARSEF 8028</strain>
    </source>
</reference>
<gene>
    <name evidence="3" type="ORF">BB8028_0002g09830</name>
</gene>
<feature type="compositionally biased region" description="Low complexity" evidence="1">
    <location>
        <begin position="476"/>
        <end position="494"/>
    </location>
</feature>
<sequence>MHIRRRISTNHHNMASDVRPRQNDTQSAPCVGPPRPPPSPPPPPPPPSPPVSGCAIAPSARRTNGTATSTIQIKEGYADASKMTSPSLSHSGSASVSPTADSPALSHSSSTPSLPIESSLPSSHSASHYSAHTTISPAAASSSSTPFVKETNTLDAAAPTAADSLLPTTTTAASTTAAVSSKPSSSASIRGPDSAAAELPSSSPPLDLAAAPSTTTAAPAPSSASSASEPATTAEKDQDMSPPPAAGVPLSSTSLPAQILSTADGLAVMPDTLPTDTNTPSIPSSTANPATSTSSLRVTHSSDAAAPTTNKGVVGIPGGGVAAAPTPSNDLQLQNDGDGGGPSMGVIIGGAVGGAAALAILALLVWLWRRRARNRKDLGRPHTPLAAAAAAASSHHQPPCAITGPFVAGRQASMRIRNPLQGWWASHGPPPRINGDQPMRQVAPAATDDPFSDAHSTQAQQAVSQQQRLRGILKQPAPSLHSSHPSDASYSSVAAERRSRAHSLNGQRAAVAATRRTSSLTNDPFQDRRNKFRSDPFDLELDRQMLGQSSGHIRASSVYSGGWGGGAPSSRYTSGVSSAWGAEPMAVGNRPGASDSPTLPQQNARGFEGGGFVGQAM</sequence>
<keyword evidence="2" id="KW-0812">Transmembrane</keyword>
<dbReference type="Proteomes" id="UP000237441">
    <property type="component" value="Unassembled WGS sequence"/>
</dbReference>
<proteinExistence type="predicted"/>
<protein>
    <submittedName>
        <fullName evidence="3">Uncharacterized protein</fullName>
    </submittedName>
</protein>
<dbReference type="OrthoDB" id="5240840at2759"/>
<feature type="compositionally biased region" description="Pro residues" evidence="1">
    <location>
        <begin position="31"/>
        <end position="50"/>
    </location>
</feature>
<feature type="transmembrane region" description="Helical" evidence="2">
    <location>
        <begin position="344"/>
        <end position="368"/>
    </location>
</feature>
<feature type="region of interest" description="Disordered" evidence="1">
    <location>
        <begin position="421"/>
        <end position="532"/>
    </location>
</feature>
<name>A0A2S7Y3Q4_BEABA</name>
<feature type="region of interest" description="Disordered" evidence="1">
    <location>
        <begin position="268"/>
        <end position="338"/>
    </location>
</feature>
<feature type="compositionally biased region" description="Polar residues" evidence="1">
    <location>
        <begin position="595"/>
        <end position="604"/>
    </location>
</feature>
<feature type="compositionally biased region" description="Low complexity" evidence="1">
    <location>
        <begin position="508"/>
        <end position="517"/>
    </location>
</feature>
<feature type="region of interest" description="Disordered" evidence="1">
    <location>
        <begin position="583"/>
        <end position="617"/>
    </location>
</feature>
<evidence type="ECO:0000256" key="1">
    <source>
        <dbReference type="SAM" id="MobiDB-lite"/>
    </source>
</evidence>
<feature type="compositionally biased region" description="Polar residues" evidence="1">
    <location>
        <begin position="82"/>
        <end position="98"/>
    </location>
</feature>
<feature type="compositionally biased region" description="Polar residues" evidence="1">
    <location>
        <begin position="61"/>
        <end position="72"/>
    </location>
</feature>
<keyword evidence="2" id="KW-0472">Membrane</keyword>
<feature type="compositionally biased region" description="Low complexity" evidence="1">
    <location>
        <begin position="322"/>
        <end position="336"/>
    </location>
</feature>
<comment type="caution">
    <text evidence="3">The sequence shown here is derived from an EMBL/GenBank/DDBJ whole genome shotgun (WGS) entry which is preliminary data.</text>
</comment>